<evidence type="ECO:0000256" key="1">
    <source>
        <dbReference type="ARBA" id="ARBA00000985"/>
    </source>
</evidence>
<dbReference type="EC" id="4.3.2.1" evidence="3 7"/>
<dbReference type="PRINTS" id="PR00149">
    <property type="entry name" value="FUMRATELYASE"/>
</dbReference>
<organism evidence="10 11">
    <name type="scientific">Lampropedia puyangensis</name>
    <dbReference type="NCBI Taxonomy" id="1330072"/>
    <lineage>
        <taxon>Bacteria</taxon>
        <taxon>Pseudomonadati</taxon>
        <taxon>Pseudomonadota</taxon>
        <taxon>Betaproteobacteria</taxon>
        <taxon>Burkholderiales</taxon>
        <taxon>Comamonadaceae</taxon>
        <taxon>Lampropedia</taxon>
    </lineage>
</organism>
<dbReference type="NCBIfam" id="TIGR00838">
    <property type="entry name" value="argH"/>
    <property type="match status" value="1"/>
</dbReference>
<evidence type="ECO:0000259" key="9">
    <source>
        <dbReference type="Pfam" id="PF14698"/>
    </source>
</evidence>
<evidence type="ECO:0000256" key="3">
    <source>
        <dbReference type="ARBA" id="ARBA00012338"/>
    </source>
</evidence>
<keyword evidence="11" id="KW-1185">Reference proteome</keyword>
<dbReference type="SUPFAM" id="SSF48557">
    <property type="entry name" value="L-aspartase-like"/>
    <property type="match status" value="1"/>
</dbReference>
<keyword evidence="4 7" id="KW-0055">Arginine biosynthesis</keyword>
<feature type="domain" description="Fumarate lyase N-terminal" evidence="8">
    <location>
        <begin position="25"/>
        <end position="323"/>
    </location>
</feature>
<dbReference type="GO" id="GO:0004056">
    <property type="term" value="F:argininosuccinate lyase activity"/>
    <property type="evidence" value="ECO:0007669"/>
    <property type="project" value="UniProtKB-UniRule"/>
</dbReference>
<protein>
    <recommendedName>
        <fullName evidence="3 7">Argininosuccinate lyase</fullName>
        <shortName evidence="7">ASAL</shortName>
        <ecNumber evidence="3 7">4.3.2.1</ecNumber>
    </recommendedName>
    <alternativeName>
        <fullName evidence="7">Arginosuccinase</fullName>
    </alternativeName>
</protein>
<dbReference type="EMBL" id="STFG01000002">
    <property type="protein sequence ID" value="THU04418.1"/>
    <property type="molecule type" value="Genomic_DNA"/>
</dbReference>
<gene>
    <name evidence="7 10" type="primary">argH</name>
    <name evidence="10" type="ORF">E9531_03205</name>
</gene>
<comment type="catalytic activity">
    <reaction evidence="1 7">
        <text>2-(N(omega)-L-arginino)succinate = fumarate + L-arginine</text>
        <dbReference type="Rhea" id="RHEA:24020"/>
        <dbReference type="ChEBI" id="CHEBI:29806"/>
        <dbReference type="ChEBI" id="CHEBI:32682"/>
        <dbReference type="ChEBI" id="CHEBI:57472"/>
        <dbReference type="EC" id="4.3.2.1"/>
    </reaction>
</comment>
<evidence type="ECO:0000256" key="6">
    <source>
        <dbReference type="ARBA" id="ARBA00023239"/>
    </source>
</evidence>
<dbReference type="Pfam" id="PF14698">
    <property type="entry name" value="ASL_C2"/>
    <property type="match status" value="1"/>
</dbReference>
<dbReference type="FunFam" id="1.20.200.10:FF:000015">
    <property type="entry name" value="argininosuccinate lyase isoform X2"/>
    <property type="match status" value="1"/>
</dbReference>
<evidence type="ECO:0000313" key="10">
    <source>
        <dbReference type="EMBL" id="THU04418.1"/>
    </source>
</evidence>
<dbReference type="InterPro" id="IPR024083">
    <property type="entry name" value="Fumarase/histidase_N"/>
</dbReference>
<dbReference type="InterPro" id="IPR022761">
    <property type="entry name" value="Fumarate_lyase_N"/>
</dbReference>
<dbReference type="GO" id="GO:0005829">
    <property type="term" value="C:cytosol"/>
    <property type="evidence" value="ECO:0007669"/>
    <property type="project" value="TreeGrafter"/>
</dbReference>
<evidence type="ECO:0000259" key="8">
    <source>
        <dbReference type="Pfam" id="PF00206"/>
    </source>
</evidence>
<dbReference type="InterPro" id="IPR020557">
    <property type="entry name" value="Fumarate_lyase_CS"/>
</dbReference>
<dbReference type="InterPro" id="IPR008948">
    <property type="entry name" value="L-Aspartase-like"/>
</dbReference>
<dbReference type="Gene3D" id="1.10.275.10">
    <property type="entry name" value="Fumarase/aspartase (N-terminal domain)"/>
    <property type="match status" value="1"/>
</dbReference>
<dbReference type="AlphaFoldDB" id="A0A4S8F9Z1"/>
<sequence length="493" mass="54197">MSENHTPKPSANQLAAKEQGWSALFTEPMSDLVKRYTASVFFDKRLWRADIAGSRAHANMLHAVGILSAQDEASIQRGLDQISQEIEADQFEWQLDLEDVHLNIEARLTALVGDAGKRLHTGRSRNDQVATDVRLWLRDEIDGIHALLLDVQAALVDVASRNIEVILPGFTHLQVAQPVSFAHHLLAYVEMFKRDAERLQDVRRRTNTLPLGAAALAGTSYPLDRALVAKTLGMVDAQGHPQICQNSLDAVSDRDFAIEFTAAASLVMVHISRLSEELIVWMSQNFGFIRIADRFTTGSSIMPQKKNPDVPELARGKTGRVVGHLMGLITLMKGQPLAYNKDNQEDKEPLFDTVDTLRDTLRIFAEMIGGQLDAQTGVRSGGITVNAAAMEQAALRGYATATDLADYLVKKGLPFRDAHETVAHAVRIAIEQGVDLSELKLQDLQQFNSAIEADVFEALSLRGSLNARNTLGGTAPAQIRLQIAAHQARLAIR</sequence>
<dbReference type="GO" id="GO:0042450">
    <property type="term" value="P:L-arginine biosynthetic process via ornithine"/>
    <property type="evidence" value="ECO:0007669"/>
    <property type="project" value="UniProtKB-UniRule"/>
</dbReference>
<dbReference type="HAMAP" id="MF_00006">
    <property type="entry name" value="Arg_succ_lyase"/>
    <property type="match status" value="1"/>
</dbReference>
<dbReference type="RefSeq" id="WP_136572313.1">
    <property type="nucleotide sequence ID" value="NZ_STFG01000002.1"/>
</dbReference>
<accession>A0A4S8F9Z1</accession>
<dbReference type="InterPro" id="IPR009049">
    <property type="entry name" value="Argininosuccinate_lyase"/>
</dbReference>
<dbReference type="InterPro" id="IPR029419">
    <property type="entry name" value="Arg_succ_lyase_C"/>
</dbReference>
<dbReference type="CDD" id="cd01359">
    <property type="entry name" value="Argininosuccinate_lyase"/>
    <property type="match status" value="1"/>
</dbReference>
<comment type="pathway">
    <text evidence="2 7">Amino-acid biosynthesis; L-arginine biosynthesis; L-arginine from L-ornithine and carbamoyl phosphate: step 3/3.</text>
</comment>
<dbReference type="FunFam" id="1.10.275.10:FF:000002">
    <property type="entry name" value="Argininosuccinate lyase"/>
    <property type="match status" value="1"/>
</dbReference>
<dbReference type="OrthoDB" id="9769623at2"/>
<reference evidence="10 11" key="1">
    <citation type="journal article" date="2015" name="Antonie Van Leeuwenhoek">
        <title>Lampropedia puyangensis sp. nov., isolated from symptomatic bark of Populus ? euramericana canker and emended description of Lampropedia hyalina (Ehrenberg 1832) Lee et al. 2004.</title>
        <authorList>
            <person name="Li Y."/>
            <person name="Wang T."/>
            <person name="Piao C.G."/>
            <person name="Wang L.F."/>
            <person name="Tian G.Z."/>
            <person name="Zhu T.H."/>
            <person name="Guo M.W."/>
        </authorList>
    </citation>
    <scope>NUCLEOTIDE SEQUENCE [LARGE SCALE GENOMIC DNA]</scope>
    <source>
        <strain evidence="10 11">2-bin</strain>
    </source>
</reference>
<dbReference type="FunFam" id="1.10.40.30:FF:000001">
    <property type="entry name" value="Argininosuccinate lyase"/>
    <property type="match status" value="1"/>
</dbReference>
<keyword evidence="6 7" id="KW-0456">Lyase</keyword>
<dbReference type="InterPro" id="IPR000362">
    <property type="entry name" value="Fumarate_lyase_fam"/>
</dbReference>
<keyword evidence="7" id="KW-0963">Cytoplasm</keyword>
<dbReference type="PANTHER" id="PTHR43814">
    <property type="entry name" value="ARGININOSUCCINATE LYASE"/>
    <property type="match status" value="1"/>
</dbReference>
<evidence type="ECO:0000313" key="11">
    <source>
        <dbReference type="Proteomes" id="UP000308917"/>
    </source>
</evidence>
<evidence type="ECO:0000256" key="4">
    <source>
        <dbReference type="ARBA" id="ARBA00022571"/>
    </source>
</evidence>
<name>A0A4S8F9Z1_9BURK</name>
<dbReference type="PANTHER" id="PTHR43814:SF1">
    <property type="entry name" value="ARGININOSUCCINATE LYASE"/>
    <property type="match status" value="1"/>
</dbReference>
<comment type="similarity">
    <text evidence="7">Belongs to the lyase 1 family. Argininosuccinate lyase subfamily.</text>
</comment>
<dbReference type="Gene3D" id="1.20.200.10">
    <property type="entry name" value="Fumarase/aspartase (Central domain)"/>
    <property type="match status" value="1"/>
</dbReference>
<dbReference type="Gene3D" id="1.10.40.30">
    <property type="entry name" value="Fumarase/aspartase (C-terminal domain)"/>
    <property type="match status" value="1"/>
</dbReference>
<comment type="caution">
    <text evidence="10">The sequence shown here is derived from an EMBL/GenBank/DDBJ whole genome shotgun (WGS) entry which is preliminary data.</text>
</comment>
<feature type="domain" description="Argininosuccinate lyase C-terminal" evidence="9">
    <location>
        <begin position="398"/>
        <end position="466"/>
    </location>
</feature>
<proteinExistence type="inferred from homology"/>
<evidence type="ECO:0000256" key="7">
    <source>
        <dbReference type="HAMAP-Rule" id="MF_00006"/>
    </source>
</evidence>
<dbReference type="UniPathway" id="UPA00068">
    <property type="reaction ID" value="UER00114"/>
</dbReference>
<dbReference type="PROSITE" id="PS00163">
    <property type="entry name" value="FUMARATE_LYASES"/>
    <property type="match status" value="1"/>
</dbReference>
<keyword evidence="5 7" id="KW-0028">Amino-acid biosynthesis</keyword>
<evidence type="ECO:0000256" key="2">
    <source>
        <dbReference type="ARBA" id="ARBA00004941"/>
    </source>
</evidence>
<comment type="subcellular location">
    <subcellularLocation>
        <location evidence="7">Cytoplasm</location>
    </subcellularLocation>
</comment>
<dbReference type="Proteomes" id="UP000308917">
    <property type="component" value="Unassembled WGS sequence"/>
</dbReference>
<dbReference type="PRINTS" id="PR00145">
    <property type="entry name" value="ARGSUCLYASE"/>
</dbReference>
<dbReference type="Pfam" id="PF00206">
    <property type="entry name" value="Lyase_1"/>
    <property type="match status" value="1"/>
</dbReference>
<evidence type="ECO:0000256" key="5">
    <source>
        <dbReference type="ARBA" id="ARBA00022605"/>
    </source>
</evidence>